<dbReference type="GO" id="GO:0005886">
    <property type="term" value="C:plasma membrane"/>
    <property type="evidence" value="ECO:0007669"/>
    <property type="project" value="UniProtKB-SubCell"/>
</dbReference>
<keyword evidence="6 9" id="KW-0406">Ion transport</keyword>
<comment type="similarity">
    <text evidence="9">Belongs to the MscL family.</text>
</comment>
<evidence type="ECO:0000256" key="5">
    <source>
        <dbReference type="ARBA" id="ARBA00022989"/>
    </source>
</evidence>
<dbReference type="InterPro" id="IPR036019">
    <property type="entry name" value="MscL_channel"/>
</dbReference>
<sequence length="127" mass="14041">MLKDFKDFALKGNVFDLAIAVVIGAAFGKIVSSLVENIIVPLIGVLSGGIDFSGMHQTIGKADITYGVFLQSVFDFLIVSFVIFMVIRLLAKFKRKEEIIEEALPEIDPKEALLVEIRDLLKEGKKL</sequence>
<organism evidence="10 11">
    <name type="scientific">Sporosarcina psychrophila</name>
    <name type="common">Bacillus psychrophilus</name>
    <dbReference type="NCBI Taxonomy" id="1476"/>
    <lineage>
        <taxon>Bacteria</taxon>
        <taxon>Bacillati</taxon>
        <taxon>Bacillota</taxon>
        <taxon>Bacilli</taxon>
        <taxon>Bacillales</taxon>
        <taxon>Caryophanaceae</taxon>
        <taxon>Sporosarcina</taxon>
    </lineage>
</organism>
<dbReference type="HAMAP" id="MF_00115">
    <property type="entry name" value="MscL"/>
    <property type="match status" value="1"/>
</dbReference>
<dbReference type="GO" id="GO:0008381">
    <property type="term" value="F:mechanosensitive monoatomic ion channel activity"/>
    <property type="evidence" value="ECO:0007669"/>
    <property type="project" value="UniProtKB-UniRule"/>
</dbReference>
<dbReference type="AlphaFoldDB" id="A0A921KGE8"/>
<keyword evidence="4 9" id="KW-0812">Transmembrane</keyword>
<evidence type="ECO:0000313" key="11">
    <source>
        <dbReference type="Proteomes" id="UP000698173"/>
    </source>
</evidence>
<keyword evidence="3 9" id="KW-1003">Cell membrane</keyword>
<feature type="transmembrane region" description="Helical" evidence="9">
    <location>
        <begin position="68"/>
        <end position="91"/>
    </location>
</feature>
<keyword evidence="5 9" id="KW-1133">Transmembrane helix</keyword>
<dbReference type="SUPFAM" id="SSF81330">
    <property type="entry name" value="Gated mechanosensitive channel"/>
    <property type="match status" value="1"/>
</dbReference>
<dbReference type="Proteomes" id="UP000698173">
    <property type="component" value="Unassembled WGS sequence"/>
</dbReference>
<evidence type="ECO:0000256" key="1">
    <source>
        <dbReference type="ARBA" id="ARBA00004141"/>
    </source>
</evidence>
<dbReference type="PRINTS" id="PR01264">
    <property type="entry name" value="MECHCHANNEL"/>
</dbReference>
<keyword evidence="2 9" id="KW-0813">Transport</keyword>
<dbReference type="InterPro" id="IPR037673">
    <property type="entry name" value="MSC/AndL"/>
</dbReference>
<dbReference type="NCBIfam" id="NF001843">
    <property type="entry name" value="PRK00567.1-4"/>
    <property type="match status" value="1"/>
</dbReference>
<comment type="subcellular location">
    <subcellularLocation>
        <location evidence="9">Cell membrane</location>
        <topology evidence="9">Multi-pass membrane protein</topology>
    </subcellularLocation>
    <subcellularLocation>
        <location evidence="1">Membrane</location>
        <topology evidence="1">Multi-pass membrane protein</topology>
    </subcellularLocation>
</comment>
<dbReference type="Gene3D" id="1.10.1200.120">
    <property type="entry name" value="Large-conductance mechanosensitive channel, MscL, domain 1"/>
    <property type="match status" value="1"/>
</dbReference>
<feature type="transmembrane region" description="Helical" evidence="9">
    <location>
        <begin position="12"/>
        <end position="31"/>
    </location>
</feature>
<evidence type="ECO:0000256" key="9">
    <source>
        <dbReference type="HAMAP-Rule" id="MF_00115"/>
    </source>
</evidence>
<comment type="subunit">
    <text evidence="9">Homopentamer.</text>
</comment>
<dbReference type="NCBIfam" id="TIGR00220">
    <property type="entry name" value="mscL"/>
    <property type="match status" value="1"/>
</dbReference>
<evidence type="ECO:0000256" key="4">
    <source>
        <dbReference type="ARBA" id="ARBA00022692"/>
    </source>
</evidence>
<dbReference type="PANTHER" id="PTHR30266:SF2">
    <property type="entry name" value="LARGE-CONDUCTANCE MECHANOSENSITIVE CHANNEL"/>
    <property type="match status" value="1"/>
</dbReference>
<reference evidence="10" key="2">
    <citation type="submission" date="2021-09" db="EMBL/GenBank/DDBJ databases">
        <authorList>
            <person name="Gilroy R."/>
        </authorList>
    </citation>
    <scope>NUCLEOTIDE SEQUENCE</scope>
    <source>
        <strain evidence="10">CHK171-7178</strain>
    </source>
</reference>
<name>A0A921KGE8_SPOPS</name>
<evidence type="ECO:0000313" key="10">
    <source>
        <dbReference type="EMBL" id="HJF34214.1"/>
    </source>
</evidence>
<dbReference type="PANTHER" id="PTHR30266">
    <property type="entry name" value="MECHANOSENSITIVE CHANNEL MSCL"/>
    <property type="match status" value="1"/>
</dbReference>
<evidence type="ECO:0000256" key="6">
    <source>
        <dbReference type="ARBA" id="ARBA00023065"/>
    </source>
</evidence>
<protein>
    <recommendedName>
        <fullName evidence="9">Large-conductance mechanosensitive channel</fullName>
    </recommendedName>
</protein>
<keyword evidence="8 9" id="KW-0407">Ion channel</keyword>
<reference evidence="10" key="1">
    <citation type="journal article" date="2021" name="PeerJ">
        <title>Extensive microbial diversity within the chicken gut microbiome revealed by metagenomics and culture.</title>
        <authorList>
            <person name="Gilroy R."/>
            <person name="Ravi A."/>
            <person name="Getino M."/>
            <person name="Pursley I."/>
            <person name="Horton D.L."/>
            <person name="Alikhan N.F."/>
            <person name="Baker D."/>
            <person name="Gharbi K."/>
            <person name="Hall N."/>
            <person name="Watson M."/>
            <person name="Adriaenssens E.M."/>
            <person name="Foster-Nyarko E."/>
            <person name="Jarju S."/>
            <person name="Secka A."/>
            <person name="Antonio M."/>
            <person name="Oren A."/>
            <person name="Chaudhuri R.R."/>
            <person name="La Ragione R."/>
            <person name="Hildebrand F."/>
            <person name="Pallen M.J."/>
        </authorList>
    </citation>
    <scope>NUCLEOTIDE SEQUENCE</scope>
    <source>
        <strain evidence="10">CHK171-7178</strain>
    </source>
</reference>
<comment type="function">
    <text evidence="9">Channel that opens in response to stretch forces in the membrane lipid bilayer. May participate in the regulation of osmotic pressure changes within the cell.</text>
</comment>
<dbReference type="EMBL" id="DYWT01000311">
    <property type="protein sequence ID" value="HJF34214.1"/>
    <property type="molecule type" value="Genomic_DNA"/>
</dbReference>
<evidence type="ECO:0000256" key="7">
    <source>
        <dbReference type="ARBA" id="ARBA00023136"/>
    </source>
</evidence>
<dbReference type="InterPro" id="IPR001185">
    <property type="entry name" value="MS_channel"/>
</dbReference>
<evidence type="ECO:0000256" key="2">
    <source>
        <dbReference type="ARBA" id="ARBA00022448"/>
    </source>
</evidence>
<dbReference type="Pfam" id="PF01741">
    <property type="entry name" value="MscL"/>
    <property type="match status" value="1"/>
</dbReference>
<gene>
    <name evidence="9 10" type="primary">mscL</name>
    <name evidence="10" type="ORF">K8V56_20825</name>
</gene>
<evidence type="ECO:0000256" key="8">
    <source>
        <dbReference type="ARBA" id="ARBA00023303"/>
    </source>
</evidence>
<comment type="caution">
    <text evidence="10">The sequence shown here is derived from an EMBL/GenBank/DDBJ whole genome shotgun (WGS) entry which is preliminary data.</text>
</comment>
<proteinExistence type="inferred from homology"/>
<accession>A0A921KGE8</accession>
<evidence type="ECO:0000256" key="3">
    <source>
        <dbReference type="ARBA" id="ARBA00022475"/>
    </source>
</evidence>
<keyword evidence="7 9" id="KW-0472">Membrane</keyword>